<dbReference type="EMBL" id="VHII01000010">
    <property type="protein sequence ID" value="KAF1384417.1"/>
    <property type="molecule type" value="Genomic_DNA"/>
</dbReference>
<reference evidence="1 2" key="1">
    <citation type="submission" date="2019-06" db="EMBL/GenBank/DDBJ databases">
        <title>A chromosome-scale genome assembly of the European perch, Perca fluviatilis.</title>
        <authorList>
            <person name="Roques C."/>
            <person name="Zahm M."/>
            <person name="Cabau C."/>
            <person name="Klopp C."/>
            <person name="Bouchez O."/>
            <person name="Donnadieu C."/>
            <person name="Kuhl H."/>
            <person name="Gislard M."/>
            <person name="Guendouz S."/>
            <person name="Journot L."/>
            <person name="Haffray P."/>
            <person name="Bestin A."/>
            <person name="Morvezen R."/>
            <person name="Feron R."/>
            <person name="Wen M."/>
            <person name="Jouanno E."/>
            <person name="Herpin A."/>
            <person name="Schartl M."/>
            <person name="Postlethwait J."/>
            <person name="Schaerlinger B."/>
            <person name="Chardard D."/>
            <person name="Lecocq T."/>
            <person name="Poncet C."/>
            <person name="Jaffrelo L."/>
            <person name="Lampietro C."/>
            <person name="Guiguen Y."/>
        </authorList>
    </citation>
    <scope>NUCLEOTIDE SEQUENCE [LARGE SCALE GENOMIC DNA]</scope>
    <source>
        <tissue evidence="1">Blood</tissue>
    </source>
</reference>
<comment type="caution">
    <text evidence="1">The sequence shown here is derived from an EMBL/GenBank/DDBJ whole genome shotgun (WGS) entry which is preliminary data.</text>
</comment>
<evidence type="ECO:0000313" key="2">
    <source>
        <dbReference type="Proteomes" id="UP000465112"/>
    </source>
</evidence>
<name>A0A6A5E629_PERFL</name>
<proteinExistence type="predicted"/>
<sequence length="74" mass="8442">MTRLYFIIHIIMYPDMFQIIQLVMLDGNCASALLAVCTGCLKSCSPNPIDISTNVTLPCFSANTHTWWSIEYFY</sequence>
<keyword evidence="2" id="KW-1185">Reference proteome</keyword>
<accession>A0A6A5E629</accession>
<dbReference type="AlphaFoldDB" id="A0A6A5E629"/>
<evidence type="ECO:0000313" key="1">
    <source>
        <dbReference type="EMBL" id="KAF1384417.1"/>
    </source>
</evidence>
<dbReference type="Proteomes" id="UP000465112">
    <property type="component" value="Chromosome 10"/>
</dbReference>
<gene>
    <name evidence="1" type="ORF">PFLUV_G00119960</name>
</gene>
<protein>
    <submittedName>
        <fullName evidence="1">Uncharacterized protein</fullName>
    </submittedName>
</protein>
<organism evidence="1 2">
    <name type="scientific">Perca fluviatilis</name>
    <name type="common">European perch</name>
    <dbReference type="NCBI Taxonomy" id="8168"/>
    <lineage>
        <taxon>Eukaryota</taxon>
        <taxon>Metazoa</taxon>
        <taxon>Chordata</taxon>
        <taxon>Craniata</taxon>
        <taxon>Vertebrata</taxon>
        <taxon>Euteleostomi</taxon>
        <taxon>Actinopterygii</taxon>
        <taxon>Neopterygii</taxon>
        <taxon>Teleostei</taxon>
        <taxon>Neoteleostei</taxon>
        <taxon>Acanthomorphata</taxon>
        <taxon>Eupercaria</taxon>
        <taxon>Perciformes</taxon>
        <taxon>Percoidei</taxon>
        <taxon>Percidae</taxon>
        <taxon>Percinae</taxon>
        <taxon>Perca</taxon>
    </lineage>
</organism>